<proteinExistence type="predicted"/>
<keyword evidence="1" id="KW-0732">Signal</keyword>
<comment type="caution">
    <text evidence="2">The sequence shown here is derived from an EMBL/GenBank/DDBJ whole genome shotgun (WGS) entry which is preliminary data.</text>
</comment>
<feature type="chain" id="PRO_5047435709" evidence="1">
    <location>
        <begin position="37"/>
        <end position="97"/>
    </location>
</feature>
<dbReference type="Proteomes" id="UP001642540">
    <property type="component" value="Unassembled WGS sequence"/>
</dbReference>
<feature type="signal peptide" evidence="1">
    <location>
        <begin position="1"/>
        <end position="36"/>
    </location>
</feature>
<dbReference type="EMBL" id="CAXLJM020000074">
    <property type="protein sequence ID" value="CAL8128143.1"/>
    <property type="molecule type" value="Genomic_DNA"/>
</dbReference>
<name>A0ABP1RH51_9HEXA</name>
<accession>A0ABP1RH51</accession>
<reference evidence="2 3" key="1">
    <citation type="submission" date="2024-08" db="EMBL/GenBank/DDBJ databases">
        <authorList>
            <person name="Cucini C."/>
            <person name="Frati F."/>
        </authorList>
    </citation>
    <scope>NUCLEOTIDE SEQUENCE [LARGE SCALE GENOMIC DNA]</scope>
</reference>
<evidence type="ECO:0000313" key="3">
    <source>
        <dbReference type="Proteomes" id="UP001642540"/>
    </source>
</evidence>
<keyword evidence="3" id="KW-1185">Reference proteome</keyword>
<sequence>MDLQYELNMKPSTITVLVLATLCAIWLGGIVEETSAAPQIDWGQVSWTCTISCGTWNASFIRNGFNKDRCPPFSSGCDCSQFAGQKHWYILFNVINL</sequence>
<organism evidence="2 3">
    <name type="scientific">Orchesella dallaii</name>
    <dbReference type="NCBI Taxonomy" id="48710"/>
    <lineage>
        <taxon>Eukaryota</taxon>
        <taxon>Metazoa</taxon>
        <taxon>Ecdysozoa</taxon>
        <taxon>Arthropoda</taxon>
        <taxon>Hexapoda</taxon>
        <taxon>Collembola</taxon>
        <taxon>Entomobryomorpha</taxon>
        <taxon>Entomobryoidea</taxon>
        <taxon>Orchesellidae</taxon>
        <taxon>Orchesellinae</taxon>
        <taxon>Orchesella</taxon>
    </lineage>
</organism>
<gene>
    <name evidence="2" type="ORF">ODALV1_LOCUS22107</name>
</gene>
<evidence type="ECO:0000313" key="2">
    <source>
        <dbReference type="EMBL" id="CAL8128143.1"/>
    </source>
</evidence>
<protein>
    <submittedName>
        <fullName evidence="2">Uncharacterized protein</fullName>
    </submittedName>
</protein>
<evidence type="ECO:0000256" key="1">
    <source>
        <dbReference type="SAM" id="SignalP"/>
    </source>
</evidence>